<reference evidence="3 4" key="1">
    <citation type="submission" date="2021-06" db="EMBL/GenBank/DDBJ databases">
        <title>Caerostris darwini draft genome.</title>
        <authorList>
            <person name="Kono N."/>
            <person name="Arakawa K."/>
        </authorList>
    </citation>
    <scope>NUCLEOTIDE SEQUENCE [LARGE SCALE GENOMIC DNA]</scope>
</reference>
<evidence type="ECO:0000313" key="4">
    <source>
        <dbReference type="Proteomes" id="UP001054837"/>
    </source>
</evidence>
<evidence type="ECO:0000256" key="1">
    <source>
        <dbReference type="SAM" id="MobiDB-lite"/>
    </source>
</evidence>
<name>A0AAV4WAV2_9ARAC</name>
<keyword evidence="2" id="KW-1133">Transmembrane helix</keyword>
<dbReference type="Proteomes" id="UP001054837">
    <property type="component" value="Unassembled WGS sequence"/>
</dbReference>
<sequence>MFGSDGYIELPEDSERFFAIDDKQLVESEGKSFMERFQSKLKRVRSLDLSKLKRSNSCRFYCQPAVENRDSGVGDSLRSGKPNVRIMINHCLRCLRRKGHMEKIMERKLFERGMLATPSNEITLPSSHSKTQTATTSKQMPYHILFGGWISFNNDSNQDSDREWRSSKMQGLRKLLWKPNKPGKFAATKRPIVIGDRDNEDYVNNYEDVPKGFSMDFGKLEDKSRDLVPQIFIGAFIFFGMIFIIIFPCLNFVNMCFDNFRTNVSICCYILFCLDPKYKLVKEMCQQQDIYIPKYLKYKKLMRKYRKASRKKEKMDKKKAEDAKTSTPEKA</sequence>
<feature type="compositionally biased region" description="Basic and acidic residues" evidence="1">
    <location>
        <begin position="313"/>
        <end position="331"/>
    </location>
</feature>
<keyword evidence="2" id="KW-0812">Transmembrane</keyword>
<keyword evidence="2" id="KW-0472">Membrane</keyword>
<keyword evidence="4" id="KW-1185">Reference proteome</keyword>
<dbReference type="AlphaFoldDB" id="A0AAV4WAV2"/>
<dbReference type="EMBL" id="BPLQ01014270">
    <property type="protein sequence ID" value="GIY78738.1"/>
    <property type="molecule type" value="Genomic_DNA"/>
</dbReference>
<gene>
    <name evidence="3" type="primary">AVEN_186538_1</name>
    <name evidence="3" type="ORF">CDAR_116911</name>
</gene>
<evidence type="ECO:0000256" key="2">
    <source>
        <dbReference type="SAM" id="Phobius"/>
    </source>
</evidence>
<organism evidence="3 4">
    <name type="scientific">Caerostris darwini</name>
    <dbReference type="NCBI Taxonomy" id="1538125"/>
    <lineage>
        <taxon>Eukaryota</taxon>
        <taxon>Metazoa</taxon>
        <taxon>Ecdysozoa</taxon>
        <taxon>Arthropoda</taxon>
        <taxon>Chelicerata</taxon>
        <taxon>Arachnida</taxon>
        <taxon>Araneae</taxon>
        <taxon>Araneomorphae</taxon>
        <taxon>Entelegynae</taxon>
        <taxon>Araneoidea</taxon>
        <taxon>Araneidae</taxon>
        <taxon>Caerostris</taxon>
    </lineage>
</organism>
<accession>A0AAV4WAV2</accession>
<feature type="region of interest" description="Disordered" evidence="1">
    <location>
        <begin position="307"/>
        <end position="331"/>
    </location>
</feature>
<comment type="caution">
    <text evidence="3">The sequence shown here is derived from an EMBL/GenBank/DDBJ whole genome shotgun (WGS) entry which is preliminary data.</text>
</comment>
<proteinExistence type="predicted"/>
<protein>
    <submittedName>
        <fullName evidence="3">Uncharacterized protein</fullName>
    </submittedName>
</protein>
<evidence type="ECO:0000313" key="3">
    <source>
        <dbReference type="EMBL" id="GIY78738.1"/>
    </source>
</evidence>
<feature type="transmembrane region" description="Helical" evidence="2">
    <location>
        <begin position="231"/>
        <end position="253"/>
    </location>
</feature>